<feature type="domain" description="FAD-binding" evidence="9">
    <location>
        <begin position="6"/>
        <end position="314"/>
    </location>
</feature>
<keyword evidence="7" id="KW-0503">Monooxygenase</keyword>
<evidence type="ECO:0000256" key="7">
    <source>
        <dbReference type="ARBA" id="ARBA00023033"/>
    </source>
</evidence>
<reference evidence="10 11" key="1">
    <citation type="journal article" date="2018" name="Parasitology">
        <title>The reduced genome of Candidatus Kinetoplastibacterium sorsogonicusi, the endosymbiont of Kentomonas sorsogonicus (Trypanosomatidae): loss of the haem-synthesis pathway.</title>
        <authorList>
            <person name="Silva F.M."/>
            <person name="Kostygov A.Y."/>
            <person name="Spodareva V.V."/>
            <person name="Butenko A."/>
            <person name="Tossou R."/>
            <person name="Lukes J."/>
            <person name="Yurchenko V."/>
            <person name="Alves J.M.P."/>
        </authorList>
    </citation>
    <scope>NUCLEOTIDE SEQUENCE [LARGE SCALE GENOMIC DNA]</scope>
    <source>
        <strain evidence="10 11">MF-08</strain>
    </source>
</reference>
<evidence type="ECO:0000256" key="3">
    <source>
        <dbReference type="ARBA" id="ARBA00005349"/>
    </source>
</evidence>
<proteinExistence type="inferred from homology"/>
<dbReference type="InterPro" id="IPR051205">
    <property type="entry name" value="UbiH/COQ6_monooxygenase"/>
</dbReference>
<dbReference type="AlphaFoldDB" id="A0A3Q8ERL4"/>
<keyword evidence="8" id="KW-1133">Transmembrane helix</keyword>
<dbReference type="PANTHER" id="PTHR43876:SF8">
    <property type="entry name" value="2-OCTAPRENYL-6-METHOXYPHENOL HYDROXYLASE"/>
    <property type="match status" value="1"/>
</dbReference>
<dbReference type="PROSITE" id="PS01304">
    <property type="entry name" value="UBIH"/>
    <property type="match status" value="1"/>
</dbReference>
<dbReference type="SUPFAM" id="SSF51905">
    <property type="entry name" value="FAD/NAD(P)-binding domain"/>
    <property type="match status" value="1"/>
</dbReference>
<comment type="similarity">
    <text evidence="3">Belongs to the UbiH/COQ6 family.</text>
</comment>
<evidence type="ECO:0000256" key="5">
    <source>
        <dbReference type="ARBA" id="ARBA00022827"/>
    </source>
</evidence>
<dbReference type="Pfam" id="PF01494">
    <property type="entry name" value="FAD_binding_3"/>
    <property type="match status" value="1"/>
</dbReference>
<evidence type="ECO:0000256" key="6">
    <source>
        <dbReference type="ARBA" id="ARBA00023002"/>
    </source>
</evidence>
<dbReference type="EMBL" id="CP025628">
    <property type="protein sequence ID" value="AWD32626.1"/>
    <property type="molecule type" value="Genomic_DNA"/>
</dbReference>
<sequence>MYQNKYSVVILGAGPIGSLFAIMLSKKCKKLEKILLISKKFTYDDKRILALNYGSVQTLNQFNVFPNIHSHIKNVHISYKNHLGRVLINNTDFQIPFLGSVISYKDLCNSLHKSLLNSKINIIYEDNVSIIEQNEKHVIINVNNKNIYSELLIKANGINVNENCISINDICREYNQYALITEIKSSYNKRYWAWERFTQLGPIAILPHPYKNGHFSVILCTSKNYSAYLLNLNKYDFSTTLNEIFGSRLGRLEVIDDKHIFPLYLKIKKNIIDGRIISIGNAAQTLHPIAGQGLNLGIRDVVYLVKYITPWLNEQEEFYNMALNIFNEKRKCDRNLTIKTTDILSKIFLNTDNFSQISLSFGMIMMSMITPISYPLSNHMVYGFRK</sequence>
<dbReference type="RefSeq" id="WP_108674029.1">
    <property type="nucleotide sequence ID" value="NZ_CP025628.1"/>
</dbReference>
<feature type="transmembrane region" description="Helical" evidence="8">
    <location>
        <begin position="6"/>
        <end position="24"/>
    </location>
</feature>
<dbReference type="EC" id="1.14.13.-" evidence="10"/>
<organism evidence="10 11">
    <name type="scientific">Candidatus Kinetoplastidibacterium kentomonadis</name>
    <dbReference type="NCBI Taxonomy" id="1576550"/>
    <lineage>
        <taxon>Bacteria</taxon>
        <taxon>Pseudomonadati</taxon>
        <taxon>Pseudomonadota</taxon>
        <taxon>Betaproteobacteria</taxon>
        <taxon>Candidatus Kinetoplastidibacterium</taxon>
    </lineage>
</organism>
<dbReference type="NCBIfam" id="TIGR01988">
    <property type="entry name" value="Ubi-OHases"/>
    <property type="match status" value="1"/>
</dbReference>
<name>A0A3Q8ERL4_9PROT</name>
<dbReference type="GO" id="GO:0071949">
    <property type="term" value="F:FAD binding"/>
    <property type="evidence" value="ECO:0007669"/>
    <property type="project" value="InterPro"/>
</dbReference>
<protein>
    <submittedName>
        <fullName evidence="10">2-octaprenyl-6-methoxyphenol hydroxylase</fullName>
        <ecNumber evidence="10">1.14.13.-</ecNumber>
    </submittedName>
</protein>
<evidence type="ECO:0000256" key="1">
    <source>
        <dbReference type="ARBA" id="ARBA00001974"/>
    </source>
</evidence>
<dbReference type="OrthoDB" id="9769565at2"/>
<dbReference type="UniPathway" id="UPA00232"/>
<keyword evidence="8" id="KW-0472">Membrane</keyword>
<keyword evidence="6 10" id="KW-0560">Oxidoreductase</keyword>
<dbReference type="PRINTS" id="PR00420">
    <property type="entry name" value="RNGMNOXGNASE"/>
</dbReference>
<dbReference type="Gene3D" id="3.50.50.60">
    <property type="entry name" value="FAD/NAD(P)-binding domain"/>
    <property type="match status" value="2"/>
</dbReference>
<dbReference type="Gene3D" id="3.30.9.10">
    <property type="entry name" value="D-Amino Acid Oxidase, subunit A, domain 2"/>
    <property type="match status" value="1"/>
</dbReference>
<evidence type="ECO:0000256" key="4">
    <source>
        <dbReference type="ARBA" id="ARBA00022630"/>
    </source>
</evidence>
<keyword evidence="4" id="KW-0285">Flavoprotein</keyword>
<gene>
    <name evidence="10" type="primary">ubiH</name>
    <name evidence="10" type="ORF">CKSOR_00520</name>
</gene>
<dbReference type="GO" id="GO:0008681">
    <property type="term" value="F:2-octaprenyl-6-methoxyphenol hydroxylase activity"/>
    <property type="evidence" value="ECO:0007669"/>
    <property type="project" value="TreeGrafter"/>
</dbReference>
<dbReference type="InterPro" id="IPR018168">
    <property type="entry name" value="Ubi_Hdrlase_CS"/>
</dbReference>
<evidence type="ECO:0000313" key="10">
    <source>
        <dbReference type="EMBL" id="AWD32626.1"/>
    </source>
</evidence>
<accession>A0A3Q8ERL4</accession>
<dbReference type="InterPro" id="IPR036188">
    <property type="entry name" value="FAD/NAD-bd_sf"/>
</dbReference>
<dbReference type="InterPro" id="IPR002938">
    <property type="entry name" value="FAD-bd"/>
</dbReference>
<evidence type="ECO:0000259" key="9">
    <source>
        <dbReference type="Pfam" id="PF01494"/>
    </source>
</evidence>
<dbReference type="Proteomes" id="UP000266796">
    <property type="component" value="Chromosome"/>
</dbReference>
<evidence type="ECO:0000313" key="11">
    <source>
        <dbReference type="Proteomes" id="UP000266796"/>
    </source>
</evidence>
<dbReference type="KEGG" id="kso:CKSOR_00520"/>
<evidence type="ECO:0000256" key="8">
    <source>
        <dbReference type="SAM" id="Phobius"/>
    </source>
</evidence>
<evidence type="ECO:0000256" key="2">
    <source>
        <dbReference type="ARBA" id="ARBA00004749"/>
    </source>
</evidence>
<keyword evidence="8" id="KW-0812">Transmembrane</keyword>
<comment type="cofactor">
    <cofactor evidence="1">
        <name>FAD</name>
        <dbReference type="ChEBI" id="CHEBI:57692"/>
    </cofactor>
</comment>
<keyword evidence="11" id="KW-1185">Reference proteome</keyword>
<keyword evidence="5" id="KW-0274">FAD</keyword>
<comment type="pathway">
    <text evidence="2">Cofactor biosynthesis; ubiquinone biosynthesis.</text>
</comment>
<dbReference type="GO" id="GO:0006744">
    <property type="term" value="P:ubiquinone biosynthetic process"/>
    <property type="evidence" value="ECO:0007669"/>
    <property type="project" value="UniProtKB-UniPathway"/>
</dbReference>
<dbReference type="InterPro" id="IPR010971">
    <property type="entry name" value="UbiH/COQ6"/>
</dbReference>
<dbReference type="PANTHER" id="PTHR43876">
    <property type="entry name" value="UBIQUINONE BIOSYNTHESIS MONOOXYGENASE COQ6, MITOCHONDRIAL"/>
    <property type="match status" value="1"/>
</dbReference>
<feature type="transmembrane region" description="Helical" evidence="8">
    <location>
        <begin position="357"/>
        <end position="376"/>
    </location>
</feature>